<keyword evidence="5 11" id="KW-0418">Kinase</keyword>
<dbReference type="EMBL" id="AP018907">
    <property type="protein sequence ID" value="BBF94079.1"/>
    <property type="molecule type" value="Genomic_DNA"/>
</dbReference>
<dbReference type="InterPro" id="IPR035965">
    <property type="entry name" value="PAS-like_dom_sf"/>
</dbReference>
<organism evidence="11 12">
    <name type="scientific">Blastochloris tepida</name>
    <dbReference type="NCBI Taxonomy" id="2233851"/>
    <lineage>
        <taxon>Bacteria</taxon>
        <taxon>Pseudomonadati</taxon>
        <taxon>Pseudomonadota</taxon>
        <taxon>Alphaproteobacteria</taxon>
        <taxon>Hyphomicrobiales</taxon>
        <taxon>Blastochloridaceae</taxon>
        <taxon>Blastochloris</taxon>
    </lineage>
</organism>
<dbReference type="KEGG" id="blag:BLTE_27640"/>
<evidence type="ECO:0000313" key="12">
    <source>
        <dbReference type="Proteomes" id="UP000266934"/>
    </source>
</evidence>
<dbReference type="InterPro" id="IPR036097">
    <property type="entry name" value="HisK_dim/P_sf"/>
</dbReference>
<evidence type="ECO:0000256" key="4">
    <source>
        <dbReference type="ARBA" id="ARBA00022679"/>
    </source>
</evidence>
<dbReference type="Gene3D" id="3.30.565.10">
    <property type="entry name" value="Histidine kinase-like ATPase, C-terminal domain"/>
    <property type="match status" value="1"/>
</dbReference>
<evidence type="ECO:0000256" key="2">
    <source>
        <dbReference type="ARBA" id="ARBA00012438"/>
    </source>
</evidence>
<name>A0A348G3E6_9HYPH</name>
<evidence type="ECO:0000256" key="5">
    <source>
        <dbReference type="ARBA" id="ARBA00022777"/>
    </source>
</evidence>
<dbReference type="SUPFAM" id="SSF55785">
    <property type="entry name" value="PYP-like sensor domain (PAS domain)"/>
    <property type="match status" value="1"/>
</dbReference>
<evidence type="ECO:0000256" key="1">
    <source>
        <dbReference type="ARBA" id="ARBA00000085"/>
    </source>
</evidence>
<dbReference type="NCBIfam" id="TIGR00229">
    <property type="entry name" value="sensory_box"/>
    <property type="match status" value="1"/>
</dbReference>
<dbReference type="AlphaFoldDB" id="A0A348G3E6"/>
<dbReference type="PANTHER" id="PTHR43047">
    <property type="entry name" value="TWO-COMPONENT HISTIDINE PROTEIN KINASE"/>
    <property type="match status" value="1"/>
</dbReference>
<dbReference type="SMART" id="SM00387">
    <property type="entry name" value="HATPase_c"/>
    <property type="match status" value="1"/>
</dbReference>
<dbReference type="PROSITE" id="PS50112">
    <property type="entry name" value="PAS"/>
    <property type="match status" value="1"/>
</dbReference>
<keyword evidence="7" id="KW-0812">Transmembrane</keyword>
<dbReference type="PROSITE" id="PS50109">
    <property type="entry name" value="HIS_KIN"/>
    <property type="match status" value="1"/>
</dbReference>
<keyword evidence="12" id="KW-1185">Reference proteome</keyword>
<feature type="region of interest" description="Disordered" evidence="6">
    <location>
        <begin position="569"/>
        <end position="609"/>
    </location>
</feature>
<dbReference type="SMART" id="SM00388">
    <property type="entry name" value="HisKA"/>
    <property type="match status" value="1"/>
</dbReference>
<evidence type="ECO:0000259" key="8">
    <source>
        <dbReference type="PROSITE" id="PS50109"/>
    </source>
</evidence>
<dbReference type="CDD" id="cd16922">
    <property type="entry name" value="HATPase_EvgS-ArcB-TorS-like"/>
    <property type="match status" value="1"/>
</dbReference>
<reference evidence="11 12" key="1">
    <citation type="submission" date="2018-08" db="EMBL/GenBank/DDBJ databases">
        <title>Complete genome sequencing of Blastochloris tepida GI.</title>
        <authorList>
            <person name="Tsukatani Y."/>
            <person name="Mori H."/>
        </authorList>
    </citation>
    <scope>NUCLEOTIDE SEQUENCE [LARGE SCALE GENOMIC DNA]</scope>
    <source>
        <strain evidence="11 12">GI</strain>
    </source>
</reference>
<dbReference type="EC" id="2.7.13.3" evidence="2"/>
<feature type="transmembrane region" description="Helical" evidence="7">
    <location>
        <begin position="167"/>
        <end position="193"/>
    </location>
</feature>
<dbReference type="Gene3D" id="1.10.287.130">
    <property type="match status" value="1"/>
</dbReference>
<dbReference type="FunFam" id="3.30.565.10:FF:000006">
    <property type="entry name" value="Sensor histidine kinase WalK"/>
    <property type="match status" value="1"/>
</dbReference>
<keyword evidence="4" id="KW-0808">Transferase</keyword>
<dbReference type="Pfam" id="PF00512">
    <property type="entry name" value="HisKA"/>
    <property type="match status" value="1"/>
</dbReference>
<accession>A0A348G3E6</accession>
<dbReference type="Gene3D" id="3.30.450.20">
    <property type="entry name" value="PAS domain"/>
    <property type="match status" value="1"/>
</dbReference>
<feature type="transmembrane region" description="Helical" evidence="7">
    <location>
        <begin position="31"/>
        <end position="52"/>
    </location>
</feature>
<dbReference type="SMART" id="SM00091">
    <property type="entry name" value="PAS"/>
    <property type="match status" value="1"/>
</dbReference>
<dbReference type="PRINTS" id="PR00344">
    <property type="entry name" value="BCTRLSENSOR"/>
</dbReference>
<comment type="catalytic activity">
    <reaction evidence="1">
        <text>ATP + protein L-histidine = ADP + protein N-phospho-L-histidine.</text>
        <dbReference type="EC" id="2.7.13.3"/>
    </reaction>
</comment>
<feature type="domain" description="PAS" evidence="9">
    <location>
        <begin position="200"/>
        <end position="270"/>
    </location>
</feature>
<dbReference type="OrthoDB" id="9813151at2"/>
<dbReference type="RefSeq" id="WP_126401226.1">
    <property type="nucleotide sequence ID" value="NZ_AP018907.1"/>
</dbReference>
<protein>
    <recommendedName>
        <fullName evidence="2">histidine kinase</fullName>
        <ecNumber evidence="2">2.7.13.3</ecNumber>
    </recommendedName>
</protein>
<dbReference type="InterPro" id="IPR000700">
    <property type="entry name" value="PAS-assoc_C"/>
</dbReference>
<evidence type="ECO:0000259" key="9">
    <source>
        <dbReference type="PROSITE" id="PS50112"/>
    </source>
</evidence>
<dbReference type="Pfam" id="PF02518">
    <property type="entry name" value="HATPase_c"/>
    <property type="match status" value="1"/>
</dbReference>
<dbReference type="InterPro" id="IPR013655">
    <property type="entry name" value="PAS_fold_3"/>
</dbReference>
<evidence type="ECO:0000259" key="10">
    <source>
        <dbReference type="PROSITE" id="PS50113"/>
    </source>
</evidence>
<evidence type="ECO:0000313" key="11">
    <source>
        <dbReference type="EMBL" id="BBF94079.1"/>
    </source>
</evidence>
<dbReference type="GO" id="GO:0005886">
    <property type="term" value="C:plasma membrane"/>
    <property type="evidence" value="ECO:0007669"/>
    <property type="project" value="TreeGrafter"/>
</dbReference>
<dbReference type="PROSITE" id="PS50113">
    <property type="entry name" value="PAC"/>
    <property type="match status" value="1"/>
</dbReference>
<dbReference type="InterPro" id="IPR003661">
    <property type="entry name" value="HisK_dim/P_dom"/>
</dbReference>
<dbReference type="SUPFAM" id="SSF47384">
    <property type="entry name" value="Homodimeric domain of signal transducing histidine kinase"/>
    <property type="match status" value="1"/>
</dbReference>
<feature type="transmembrane region" description="Helical" evidence="7">
    <location>
        <begin position="98"/>
        <end position="120"/>
    </location>
</feature>
<dbReference type="InterPro" id="IPR005467">
    <property type="entry name" value="His_kinase_dom"/>
</dbReference>
<proteinExistence type="predicted"/>
<dbReference type="InterPro" id="IPR036890">
    <property type="entry name" value="HATPase_C_sf"/>
</dbReference>
<dbReference type="GO" id="GO:0000155">
    <property type="term" value="F:phosphorelay sensor kinase activity"/>
    <property type="evidence" value="ECO:0007669"/>
    <property type="project" value="InterPro"/>
</dbReference>
<dbReference type="InterPro" id="IPR000014">
    <property type="entry name" value="PAS"/>
</dbReference>
<dbReference type="Pfam" id="PF08447">
    <property type="entry name" value="PAS_3"/>
    <property type="match status" value="1"/>
</dbReference>
<dbReference type="GO" id="GO:0009927">
    <property type="term" value="F:histidine phosphotransfer kinase activity"/>
    <property type="evidence" value="ECO:0007669"/>
    <property type="project" value="TreeGrafter"/>
</dbReference>
<keyword evidence="3" id="KW-0597">Phosphoprotein</keyword>
<evidence type="ECO:0000256" key="7">
    <source>
        <dbReference type="SAM" id="Phobius"/>
    </source>
</evidence>
<dbReference type="Proteomes" id="UP000266934">
    <property type="component" value="Chromosome"/>
</dbReference>
<feature type="compositionally biased region" description="Basic and acidic residues" evidence="6">
    <location>
        <begin position="591"/>
        <end position="609"/>
    </location>
</feature>
<sequence>MPVFEPIRTYIDGLVHPSVRADALAAARHRAFIGSHLGAGVAALALFPLYLAIRGAPDAAAVAALAWLASPLALAWFLSASGRFAAAHLASAAAHAGLALTIASATGGPASPALVWLAVIPLQASLSGNRRVMIGAGAIALVAALGLFAAGALGLVPPADASPQGALMLFAVLAVVVYGTLLALGSGALMASVERLQHVHDARYRLLAEHMTDLVTRHAPNGAVTFVSPAAESLLGVAPSELAGDGLFARVHVADRPAYLSALSRATAEGAPGAVEFRLRRGSAEDLAEAGHVWVEMRCRPVEDGVPNGTRRPVVAVTRDISERKRQEETLELARCEAERADRAKTRFLATMTHELRTPLNAIIGFAEILLNERRMPLDAQKRGDYARLIHESGHHLLGVVNGILDVSRIESGKFDVLAEPFALKPVVEGCCEMMALKAQAAGLSLSAEIDADLPEIVADRRALKQILINLISNAVKFTKPGGTVTVRAAIEGSDVCLAVADTGIGIDAADLPRLGAPFFQCGSAYDRPFEGSGLGLSVVKGLVELHGGRLEIASRLGEGTLVTVRLPRDGESARHPARSAAVVTPLPRRAHQEDAAAGDETREIRKRA</sequence>
<dbReference type="PANTHER" id="PTHR43047:SF63">
    <property type="entry name" value="HISTIDINE KINASE"/>
    <property type="match status" value="1"/>
</dbReference>
<dbReference type="InterPro" id="IPR003594">
    <property type="entry name" value="HATPase_dom"/>
</dbReference>
<feature type="transmembrane region" description="Helical" evidence="7">
    <location>
        <begin position="132"/>
        <end position="155"/>
    </location>
</feature>
<gene>
    <name evidence="11" type="ORF">BLTE_27640</name>
</gene>
<feature type="domain" description="PAC" evidence="10">
    <location>
        <begin position="273"/>
        <end position="333"/>
    </location>
</feature>
<evidence type="ECO:0000256" key="3">
    <source>
        <dbReference type="ARBA" id="ARBA00022553"/>
    </source>
</evidence>
<keyword evidence="7" id="KW-0472">Membrane</keyword>
<dbReference type="CDD" id="cd00130">
    <property type="entry name" value="PAS"/>
    <property type="match status" value="1"/>
</dbReference>
<evidence type="ECO:0000256" key="6">
    <source>
        <dbReference type="SAM" id="MobiDB-lite"/>
    </source>
</evidence>
<dbReference type="CDD" id="cd00082">
    <property type="entry name" value="HisKA"/>
    <property type="match status" value="1"/>
</dbReference>
<feature type="transmembrane region" description="Helical" evidence="7">
    <location>
        <begin position="59"/>
        <end position="78"/>
    </location>
</feature>
<keyword evidence="7" id="KW-1133">Transmembrane helix</keyword>
<dbReference type="InterPro" id="IPR004358">
    <property type="entry name" value="Sig_transdc_His_kin-like_C"/>
</dbReference>
<dbReference type="SUPFAM" id="SSF55874">
    <property type="entry name" value="ATPase domain of HSP90 chaperone/DNA topoisomerase II/histidine kinase"/>
    <property type="match status" value="1"/>
</dbReference>
<feature type="domain" description="Histidine kinase" evidence="8">
    <location>
        <begin position="351"/>
        <end position="571"/>
    </location>
</feature>